<proteinExistence type="predicted"/>
<gene>
    <name evidence="1" type="ORF">SKC38_01725</name>
</gene>
<evidence type="ECO:0000313" key="1">
    <source>
        <dbReference type="EMBL" id="MFD3274943.1"/>
    </source>
</evidence>
<dbReference type="Gene3D" id="2.40.160.130">
    <property type="entry name" value="Capsule assembly protein Wzi"/>
    <property type="match status" value="1"/>
</dbReference>
<accession>A0ABW6CXP6</accession>
<comment type="caution">
    <text evidence="1">The sequence shown here is derived from an EMBL/GenBank/DDBJ whole genome shotgun (WGS) entry which is preliminary data.</text>
</comment>
<evidence type="ECO:0000313" key="2">
    <source>
        <dbReference type="Proteomes" id="UP001598114"/>
    </source>
</evidence>
<dbReference type="EMBL" id="JBBKYA010000001">
    <property type="protein sequence ID" value="MFD3274943.1"/>
    <property type="molecule type" value="Genomic_DNA"/>
</dbReference>
<reference evidence="1 2" key="1">
    <citation type="submission" date="2024-03" db="EMBL/GenBank/DDBJ databases">
        <title>Aquirufa genome sequencing.</title>
        <authorList>
            <person name="Pitt A."/>
            <person name="Hahn M.W."/>
        </authorList>
    </citation>
    <scope>NUCLEOTIDE SEQUENCE [LARGE SCALE GENOMIC DNA]</scope>
    <source>
        <strain evidence="1 2">PLAD-142S6K</strain>
    </source>
</reference>
<organism evidence="1 2">
    <name type="scientific">Aquirufa echingensis</name>
    <dbReference type="NCBI Taxonomy" id="3096516"/>
    <lineage>
        <taxon>Bacteria</taxon>
        <taxon>Pseudomonadati</taxon>
        <taxon>Bacteroidota</taxon>
        <taxon>Cytophagia</taxon>
        <taxon>Cytophagales</taxon>
        <taxon>Flectobacillaceae</taxon>
        <taxon>Aquirufa</taxon>
    </lineage>
</organism>
<dbReference type="RefSeq" id="WP_377974556.1">
    <property type="nucleotide sequence ID" value="NZ_JBBKYA010000001.1"/>
</dbReference>
<name>A0ABW6CXP6_9BACT</name>
<protein>
    <submittedName>
        <fullName evidence="1">Capsule assembly Wzi family protein</fullName>
    </submittedName>
</protein>
<sequence>MLTLLIFSSLFLHKPLVKDSTFKTQVEIRGSFAASGNLPLWQRSLQYGQMPLQANTVVGIIKHEKTDNLKNNLGWKYGIEATAWGGKANDLMLTQAYVSGRFKKWELWAGRRKEVYGIGDTSNTSGFYAWSGNAIPTPKIQFGTRDYINFFNDWIGVHMTYSHGWLDNQGSVINSYLHQKTLYGRIGKPNSLFSLFGGLNHNATWGGESKVKTGGIFDTYPGGLNTYFYVVTLLKDRNVVKIDTNSTWDDTNGFYGNHLGSFDMAIKYQPQWGEVLLYKQTAYETGRALSLAQFNDGLVGLSVKLKKHRLINAITVEYLYTANQGNFISGFAQLFKIRDPHLVEIENYYNNTRGGWQYMGKGIGSPLIIIDRESSQGGGNYFTLNAVKSYYAGIKGVLPGDVNYHLRFSQSYYAAPRNHLKPRLQADDFIPQLAWGINLEKTISSSFTAHANIAGDQGERSPNTLGGLVGIKYRLP</sequence>
<keyword evidence="2" id="KW-1185">Reference proteome</keyword>
<dbReference type="Proteomes" id="UP001598114">
    <property type="component" value="Unassembled WGS sequence"/>
</dbReference>
<dbReference type="InterPro" id="IPR038636">
    <property type="entry name" value="Wzi_sf"/>
</dbReference>